<sequence>MNRTQWEADQIRGVAMALRHWFDVADTEERMREVGIRPGRQNKKSPPDKRLQPFALTALPPQIVRLKPDAPVTTLHLLQTVYDDGELHADPWRWWFAWIAIEMISRLGPDPSGRQVKDFIRKDESLTHVRQTAARWLASSDARIEQVNRDYRSILKRAVEELDEPSDEDGLIQRLGQPLFVFIEAMASEAGRISSGITEQLAERVERS</sequence>
<organism evidence="1 2">
    <name type="scientific">Nisaea acidiphila</name>
    <dbReference type="NCBI Taxonomy" id="1862145"/>
    <lineage>
        <taxon>Bacteria</taxon>
        <taxon>Pseudomonadati</taxon>
        <taxon>Pseudomonadota</taxon>
        <taxon>Alphaproteobacteria</taxon>
        <taxon>Rhodospirillales</taxon>
        <taxon>Thalassobaculaceae</taxon>
        <taxon>Nisaea</taxon>
    </lineage>
</organism>
<proteinExistence type="predicted"/>
<dbReference type="KEGG" id="naci:NUH88_01785"/>
<gene>
    <name evidence="1" type="ORF">NUH88_01785</name>
</gene>
<accession>A0A9J7ATD1</accession>
<reference evidence="1" key="1">
    <citation type="submission" date="2022-08" db="EMBL/GenBank/DDBJ databases">
        <title>Nisaea acidiphila sp. nov., isolated from a marine algal debris and emended description of the genus Nisaea Urios et al. 2008.</title>
        <authorList>
            <person name="Kwon K."/>
        </authorList>
    </citation>
    <scope>NUCLEOTIDE SEQUENCE</scope>
    <source>
        <strain evidence="1">MEBiC11861</strain>
    </source>
</reference>
<evidence type="ECO:0000313" key="2">
    <source>
        <dbReference type="Proteomes" id="UP001060336"/>
    </source>
</evidence>
<dbReference type="Proteomes" id="UP001060336">
    <property type="component" value="Chromosome"/>
</dbReference>
<protein>
    <submittedName>
        <fullName evidence="1">Uncharacterized protein</fullName>
    </submittedName>
</protein>
<evidence type="ECO:0000313" key="1">
    <source>
        <dbReference type="EMBL" id="UUX50430.1"/>
    </source>
</evidence>
<name>A0A9J7ATD1_9PROT</name>
<dbReference type="AlphaFoldDB" id="A0A9J7ATD1"/>
<dbReference type="RefSeq" id="WP_257769601.1">
    <property type="nucleotide sequence ID" value="NZ_CP102480.1"/>
</dbReference>
<dbReference type="EMBL" id="CP102480">
    <property type="protein sequence ID" value="UUX50430.1"/>
    <property type="molecule type" value="Genomic_DNA"/>
</dbReference>
<keyword evidence="2" id="KW-1185">Reference proteome</keyword>